<dbReference type="RefSeq" id="WP_121131843.1">
    <property type="nucleotide sequence ID" value="NZ_JBHUFK010000014.1"/>
</dbReference>
<sequence length="99" mass="11564">MLSDATIVANPTTLRLTYQFYPIPNTNKYMYTIFQGDHSEIQFSHNHRKFLNIKVINGIRDVENEMKNTGKSPINKLLRQFEIDKEGLEEIAKIKITVH</sequence>
<evidence type="ECO:0000313" key="1">
    <source>
        <dbReference type="EMBL" id="RKQ15035.1"/>
    </source>
</evidence>
<reference evidence="1 2" key="1">
    <citation type="journal article" date="2015" name="Antonie Van Leeuwenhoek">
        <title>Oceanobacillus bengalensis sp. nov., a bacterium isolated from seawater of the Bay of Bengal.</title>
        <authorList>
            <person name="Yongchang O."/>
            <person name="Xiang W."/>
            <person name="Wang G."/>
        </authorList>
    </citation>
    <scope>NUCLEOTIDE SEQUENCE [LARGE SCALE GENOMIC DNA]</scope>
    <source>
        <strain evidence="1 2">MCCC 1K00260</strain>
    </source>
</reference>
<accession>A0A494YXT1</accession>
<gene>
    <name evidence="1" type="ORF">D8M05_11290</name>
</gene>
<name>A0A494YXT1_9BACI</name>
<organism evidence="1 2">
    <name type="scientific">Oceanobacillus bengalensis</name>
    <dbReference type="NCBI Taxonomy" id="1435466"/>
    <lineage>
        <taxon>Bacteria</taxon>
        <taxon>Bacillati</taxon>
        <taxon>Bacillota</taxon>
        <taxon>Bacilli</taxon>
        <taxon>Bacillales</taxon>
        <taxon>Bacillaceae</taxon>
        <taxon>Oceanobacillus</taxon>
    </lineage>
</organism>
<keyword evidence="2" id="KW-1185">Reference proteome</keyword>
<proteinExistence type="predicted"/>
<dbReference type="Proteomes" id="UP000281813">
    <property type="component" value="Unassembled WGS sequence"/>
</dbReference>
<dbReference type="AlphaFoldDB" id="A0A494YXT1"/>
<evidence type="ECO:0000313" key="2">
    <source>
        <dbReference type="Proteomes" id="UP000281813"/>
    </source>
</evidence>
<dbReference type="OrthoDB" id="308933at2"/>
<dbReference type="EMBL" id="RBZO01000016">
    <property type="protein sequence ID" value="RKQ15035.1"/>
    <property type="molecule type" value="Genomic_DNA"/>
</dbReference>
<protein>
    <submittedName>
        <fullName evidence="1">Uncharacterized protein</fullName>
    </submittedName>
</protein>
<comment type="caution">
    <text evidence="1">The sequence shown here is derived from an EMBL/GenBank/DDBJ whole genome shotgun (WGS) entry which is preliminary data.</text>
</comment>